<evidence type="ECO:0000256" key="2">
    <source>
        <dbReference type="SAM" id="MobiDB-lite"/>
    </source>
</evidence>
<dbReference type="InParanoid" id="A0A200Q0K3"/>
<dbReference type="Pfam" id="PF03195">
    <property type="entry name" value="LOB"/>
    <property type="match status" value="1"/>
</dbReference>
<organism evidence="4 5">
    <name type="scientific">Macleaya cordata</name>
    <name type="common">Five-seeded plume-poppy</name>
    <name type="synonym">Bocconia cordata</name>
    <dbReference type="NCBI Taxonomy" id="56857"/>
    <lineage>
        <taxon>Eukaryota</taxon>
        <taxon>Viridiplantae</taxon>
        <taxon>Streptophyta</taxon>
        <taxon>Embryophyta</taxon>
        <taxon>Tracheophyta</taxon>
        <taxon>Spermatophyta</taxon>
        <taxon>Magnoliopsida</taxon>
        <taxon>Ranunculales</taxon>
        <taxon>Papaveraceae</taxon>
        <taxon>Papaveroideae</taxon>
        <taxon>Macleaya</taxon>
    </lineage>
</organism>
<comment type="caution">
    <text evidence="4">The sequence shown here is derived from an EMBL/GenBank/DDBJ whole genome shotgun (WGS) entry which is preliminary data.</text>
</comment>
<feature type="region of interest" description="Disordered" evidence="2">
    <location>
        <begin position="1"/>
        <end position="35"/>
    </location>
</feature>
<dbReference type="EMBL" id="MVGT01003438">
    <property type="protein sequence ID" value="OVA03994.1"/>
    <property type="molecule type" value="Genomic_DNA"/>
</dbReference>
<proteinExistence type="inferred from homology"/>
<dbReference type="PANTHER" id="PTHR31301">
    <property type="entry name" value="LOB DOMAIN-CONTAINING PROTEIN 4-RELATED"/>
    <property type="match status" value="1"/>
</dbReference>
<dbReference type="PANTHER" id="PTHR31301:SF186">
    <property type="entry name" value="OS09G0364100 PROTEIN"/>
    <property type="match status" value="1"/>
</dbReference>
<feature type="region of interest" description="Disordered" evidence="2">
    <location>
        <begin position="234"/>
        <end position="270"/>
    </location>
</feature>
<dbReference type="OMA" id="YFPPTHQ"/>
<evidence type="ECO:0000259" key="3">
    <source>
        <dbReference type="PROSITE" id="PS50891"/>
    </source>
</evidence>
<protein>
    <recommendedName>
        <fullName evidence="3">LOB domain-containing protein</fullName>
    </recommendedName>
</protein>
<sequence>MQPRNPITPNTNQTSLNNTNMSTQRGPTKIGATSSHTSSACAACKYQRKKCSSDCLLAPYFPPTHQTQFLNAHKLFGVSNLLKIIRSLNDPIEKQEAMRTMIIQAEYRANDPVGGCYRLICDLQRKIKLHEAELAFVLNQLALYRAQGVVGEQHHHEIIMNHQNILRVPPLNVYSNHINHQHLIQQVHDNQDDDQQQQEYYNMIQDNNQLVLHHDDEVALNQLWTMETFGNNHDGGVNMMKPSSSSTMVDHKLLQQQQQQAESFVDQEVR</sequence>
<keyword evidence="5" id="KW-1185">Reference proteome</keyword>
<comment type="similarity">
    <text evidence="1">Belongs to the LOB domain-containing protein family.</text>
</comment>
<dbReference type="STRING" id="56857.A0A200Q0K3"/>
<evidence type="ECO:0000313" key="4">
    <source>
        <dbReference type="EMBL" id="OVA03994.1"/>
    </source>
</evidence>
<evidence type="ECO:0000256" key="1">
    <source>
        <dbReference type="ARBA" id="ARBA00005474"/>
    </source>
</evidence>
<feature type="compositionally biased region" description="Polar residues" evidence="2">
    <location>
        <begin position="1"/>
        <end position="26"/>
    </location>
</feature>
<accession>A0A200Q0K3</accession>
<dbReference type="InterPro" id="IPR004883">
    <property type="entry name" value="LOB"/>
</dbReference>
<reference evidence="4 5" key="1">
    <citation type="journal article" date="2017" name="Mol. Plant">
        <title>The Genome of Medicinal Plant Macleaya cordata Provides New Insights into Benzylisoquinoline Alkaloids Metabolism.</title>
        <authorList>
            <person name="Liu X."/>
            <person name="Liu Y."/>
            <person name="Huang P."/>
            <person name="Ma Y."/>
            <person name="Qing Z."/>
            <person name="Tang Q."/>
            <person name="Cao H."/>
            <person name="Cheng P."/>
            <person name="Zheng Y."/>
            <person name="Yuan Z."/>
            <person name="Zhou Y."/>
            <person name="Liu J."/>
            <person name="Tang Z."/>
            <person name="Zhuo Y."/>
            <person name="Zhang Y."/>
            <person name="Yu L."/>
            <person name="Huang J."/>
            <person name="Yang P."/>
            <person name="Peng Q."/>
            <person name="Zhang J."/>
            <person name="Jiang W."/>
            <person name="Zhang Z."/>
            <person name="Lin K."/>
            <person name="Ro D.K."/>
            <person name="Chen X."/>
            <person name="Xiong X."/>
            <person name="Shang Y."/>
            <person name="Huang S."/>
            <person name="Zeng J."/>
        </authorList>
    </citation>
    <scope>NUCLEOTIDE SEQUENCE [LARGE SCALE GENOMIC DNA]</scope>
    <source>
        <strain evidence="5">cv. BLH2017</strain>
        <tissue evidence="4">Root</tissue>
    </source>
</reference>
<dbReference type="Proteomes" id="UP000195402">
    <property type="component" value="Unassembled WGS sequence"/>
</dbReference>
<evidence type="ECO:0000313" key="5">
    <source>
        <dbReference type="Proteomes" id="UP000195402"/>
    </source>
</evidence>
<feature type="domain" description="LOB" evidence="3">
    <location>
        <begin position="39"/>
        <end position="141"/>
    </location>
</feature>
<dbReference type="OrthoDB" id="1893065at2759"/>
<dbReference type="PROSITE" id="PS50891">
    <property type="entry name" value="LOB"/>
    <property type="match status" value="1"/>
</dbReference>
<gene>
    <name evidence="4" type="ORF">BVC80_695g2</name>
</gene>
<dbReference type="AlphaFoldDB" id="A0A200Q0K3"/>
<name>A0A200Q0K3_MACCD</name>